<proteinExistence type="predicted"/>
<keyword evidence="3" id="KW-1185">Reference proteome</keyword>
<dbReference type="AlphaFoldDB" id="A0A327Q5G3"/>
<keyword evidence="2" id="KW-0378">Hydrolase</keyword>
<dbReference type="EMBL" id="QLLL01000009">
    <property type="protein sequence ID" value="RAI99688.1"/>
    <property type="molecule type" value="Genomic_DNA"/>
</dbReference>
<dbReference type="InterPro" id="IPR005151">
    <property type="entry name" value="Tail-specific_protease"/>
</dbReference>
<dbReference type="InterPro" id="IPR029045">
    <property type="entry name" value="ClpP/crotonase-like_dom_sf"/>
</dbReference>
<dbReference type="Gene3D" id="2.30.42.10">
    <property type="match status" value="1"/>
</dbReference>
<protein>
    <submittedName>
        <fullName evidence="2">C-terminal processing protease CtpA/Prc</fullName>
    </submittedName>
</protein>
<accession>A0A327Q5G3</accession>
<dbReference type="PANTHER" id="PTHR32060:SF30">
    <property type="entry name" value="CARBOXY-TERMINAL PROCESSING PROTEASE CTPA"/>
    <property type="match status" value="1"/>
</dbReference>
<dbReference type="Pfam" id="PF03572">
    <property type="entry name" value="Peptidase_S41"/>
    <property type="match status" value="1"/>
</dbReference>
<dbReference type="Gene3D" id="3.90.226.10">
    <property type="entry name" value="2-enoyl-CoA Hydratase, Chain A, domain 1"/>
    <property type="match status" value="1"/>
</dbReference>
<organism evidence="2 3">
    <name type="scientific">Chitinophaga skermanii</name>
    <dbReference type="NCBI Taxonomy" id="331697"/>
    <lineage>
        <taxon>Bacteria</taxon>
        <taxon>Pseudomonadati</taxon>
        <taxon>Bacteroidota</taxon>
        <taxon>Chitinophagia</taxon>
        <taxon>Chitinophagales</taxon>
        <taxon>Chitinophagaceae</taxon>
        <taxon>Chitinophaga</taxon>
    </lineage>
</organism>
<dbReference type="Gene3D" id="3.30.750.170">
    <property type="match status" value="1"/>
</dbReference>
<dbReference type="Proteomes" id="UP000249547">
    <property type="component" value="Unassembled WGS sequence"/>
</dbReference>
<dbReference type="PANTHER" id="PTHR32060">
    <property type="entry name" value="TAIL-SPECIFIC PROTEASE"/>
    <property type="match status" value="1"/>
</dbReference>
<dbReference type="GO" id="GO:0006508">
    <property type="term" value="P:proteolysis"/>
    <property type="evidence" value="ECO:0007669"/>
    <property type="project" value="UniProtKB-KW"/>
</dbReference>
<name>A0A327Q5G3_9BACT</name>
<evidence type="ECO:0000313" key="3">
    <source>
        <dbReference type="Proteomes" id="UP000249547"/>
    </source>
</evidence>
<dbReference type="GO" id="GO:0008236">
    <property type="term" value="F:serine-type peptidase activity"/>
    <property type="evidence" value="ECO:0007669"/>
    <property type="project" value="InterPro"/>
</dbReference>
<dbReference type="GO" id="GO:0004175">
    <property type="term" value="F:endopeptidase activity"/>
    <property type="evidence" value="ECO:0007669"/>
    <property type="project" value="TreeGrafter"/>
</dbReference>
<reference evidence="2 3" key="1">
    <citation type="submission" date="2018-06" db="EMBL/GenBank/DDBJ databases">
        <title>Genomic Encyclopedia of Archaeal and Bacterial Type Strains, Phase II (KMG-II): from individual species to whole genera.</title>
        <authorList>
            <person name="Goeker M."/>
        </authorList>
    </citation>
    <scope>NUCLEOTIDE SEQUENCE [LARGE SCALE GENOMIC DNA]</scope>
    <source>
        <strain evidence="2 3">DSM 23857</strain>
    </source>
</reference>
<dbReference type="GO" id="GO:0007165">
    <property type="term" value="P:signal transduction"/>
    <property type="evidence" value="ECO:0007669"/>
    <property type="project" value="TreeGrafter"/>
</dbReference>
<dbReference type="OrthoDB" id="7168509at2"/>
<evidence type="ECO:0000259" key="1">
    <source>
        <dbReference type="Pfam" id="PF03572"/>
    </source>
</evidence>
<feature type="domain" description="Tail specific protease" evidence="1">
    <location>
        <begin position="201"/>
        <end position="389"/>
    </location>
</feature>
<gene>
    <name evidence="2" type="ORF">LX64_04233</name>
</gene>
<keyword evidence="2" id="KW-0645">Protease</keyword>
<evidence type="ECO:0000313" key="2">
    <source>
        <dbReference type="EMBL" id="RAI99688.1"/>
    </source>
</evidence>
<dbReference type="GO" id="GO:0030288">
    <property type="term" value="C:outer membrane-bounded periplasmic space"/>
    <property type="evidence" value="ECO:0007669"/>
    <property type="project" value="TreeGrafter"/>
</dbReference>
<dbReference type="InterPro" id="IPR036034">
    <property type="entry name" value="PDZ_sf"/>
</dbReference>
<sequence>MHKVFTPILLLALCFTACKKEDNPMPLGPVTNTETRQWILDSLRLLYYWEAGLPHNAMQSNLAASPYFYSLLHPSDPYSAIYNPNEPNTRPTNFLYTFGMHYSVVPVNGLQVGVVELVIPGGTAANNGFARGLCFSKINDQVLTPENAATLTQTLLTARTGHFTLLKRDFSADSITLMLNGATQGENPIYVTRTFTVGGRKVGYLFYNSFNDAYNTNLLQSFRAFKNNGVNELILDLRYNNGGSVAAAGIMAAMVAPGVQENSNFVGYTGNKKIGHQLLTYQQIMRAVESGQPYTLSQLQDARLQLPRIFILCTKRTMSAAELLINNLPVHMNVVTIGETTHGKDVGAIIVRDLRVPQRIPYIMLPIAYKLSNANGQGNYDRGITPTYSVNELDHLPLLTLGDEKDVLIAKALQLIGGQARVQNTLLPIPRARLLSTQSDGLPIVLPVR</sequence>
<dbReference type="CDD" id="cd07561">
    <property type="entry name" value="Peptidase_S41_CPP_like"/>
    <property type="match status" value="1"/>
</dbReference>
<dbReference type="SUPFAM" id="SSF52096">
    <property type="entry name" value="ClpP/crotonase"/>
    <property type="match status" value="1"/>
</dbReference>
<dbReference type="RefSeq" id="WP_111599649.1">
    <property type="nucleotide sequence ID" value="NZ_QLLL01000009.1"/>
</dbReference>
<comment type="caution">
    <text evidence="2">The sequence shown here is derived from an EMBL/GenBank/DDBJ whole genome shotgun (WGS) entry which is preliminary data.</text>
</comment>